<dbReference type="InterPro" id="IPR021858">
    <property type="entry name" value="Fun_TF"/>
</dbReference>
<keyword evidence="1" id="KW-0539">Nucleus</keyword>
<proteinExistence type="predicted"/>
<comment type="caution">
    <text evidence="2">The sequence shown here is derived from an EMBL/GenBank/DDBJ whole genome shotgun (WGS) entry which is preliminary data.</text>
</comment>
<protein>
    <submittedName>
        <fullName evidence="2">C6 finger domain protein</fullName>
    </submittedName>
</protein>
<dbReference type="STRING" id="1081109.A0A168AQN8"/>
<dbReference type="Proteomes" id="UP000078544">
    <property type="component" value="Unassembled WGS sequence"/>
</dbReference>
<evidence type="ECO:0000313" key="3">
    <source>
        <dbReference type="Proteomes" id="UP000078544"/>
    </source>
</evidence>
<accession>A0A168AQN8</accession>
<keyword evidence="3" id="KW-1185">Reference proteome</keyword>
<name>A0A168AQN8_9HYPO</name>
<dbReference type="AlphaFoldDB" id="A0A168AQN8"/>
<dbReference type="EMBL" id="AZGY01000011">
    <property type="protein sequence ID" value="KZZ94214.1"/>
    <property type="molecule type" value="Genomic_DNA"/>
</dbReference>
<sequence length="313" mass="35109">MLQTIRSVNHVINGGGSPDFIAGQIKSVFKIELLLLGPTWRTHIDGLAALIRKVGGVTKILDQDTEPLISPYTLHFFLGNLTFANACGPIDDQVASLSDWTISEVRKIFSVSFYSRHGIPTRLFVAIEKITRLRVLAAKNESFERVLRPTARAICDDIEGFAPSQWEERYHLPDTQYTLLLGELWKTTVTLYGFLSLPPTVGTYLSCCDEAHTSLFEERKGLCCKKLLQQIDCMMQRPGYNRSICVWPLAVLGAGLVNGQHQERARVLSHLQVIWRDPSSFSGAILAYSKLKRFWSSGGTAWDDCFDEPCVLL</sequence>
<evidence type="ECO:0000256" key="1">
    <source>
        <dbReference type="ARBA" id="ARBA00023242"/>
    </source>
</evidence>
<evidence type="ECO:0000313" key="2">
    <source>
        <dbReference type="EMBL" id="KZZ94214.1"/>
    </source>
</evidence>
<reference evidence="2 3" key="1">
    <citation type="journal article" date="2016" name="Genome Biol. Evol.">
        <title>Divergent and convergent evolution of fungal pathogenicity.</title>
        <authorList>
            <person name="Shang Y."/>
            <person name="Xiao G."/>
            <person name="Zheng P."/>
            <person name="Cen K."/>
            <person name="Zhan S."/>
            <person name="Wang C."/>
        </authorList>
    </citation>
    <scope>NUCLEOTIDE SEQUENCE [LARGE SCALE GENOMIC DNA]</scope>
    <source>
        <strain evidence="2 3">RCEF 2490</strain>
    </source>
</reference>
<dbReference type="Pfam" id="PF11951">
    <property type="entry name" value="Fungal_trans_2"/>
    <property type="match status" value="1"/>
</dbReference>
<dbReference type="OrthoDB" id="5386330at2759"/>
<organism evidence="2 3">
    <name type="scientific">Moelleriella libera RCEF 2490</name>
    <dbReference type="NCBI Taxonomy" id="1081109"/>
    <lineage>
        <taxon>Eukaryota</taxon>
        <taxon>Fungi</taxon>
        <taxon>Dikarya</taxon>
        <taxon>Ascomycota</taxon>
        <taxon>Pezizomycotina</taxon>
        <taxon>Sordariomycetes</taxon>
        <taxon>Hypocreomycetidae</taxon>
        <taxon>Hypocreales</taxon>
        <taxon>Clavicipitaceae</taxon>
        <taxon>Moelleriella</taxon>
    </lineage>
</organism>
<gene>
    <name evidence="2" type="ORF">AAL_05181</name>
</gene>